<reference evidence="6 7" key="1">
    <citation type="submission" date="2020-05" db="EMBL/GenBank/DDBJ databases">
        <title>Parvularcula mediterraneae sp. nov., isolated from polypropylene straw from shallow seawater of the seashore of Laganas in Zakynthos island, Greece.</title>
        <authorList>
            <person name="Szabo I."/>
            <person name="Al-Omari J."/>
            <person name="Rado J."/>
            <person name="Szerdahelyi G.S."/>
        </authorList>
    </citation>
    <scope>NUCLEOTIDE SEQUENCE [LARGE SCALE GENOMIC DNA]</scope>
    <source>
        <strain evidence="6 7">ZS-1/3</strain>
    </source>
</reference>
<evidence type="ECO:0000256" key="2">
    <source>
        <dbReference type="ARBA" id="ARBA00022452"/>
    </source>
</evidence>
<evidence type="ECO:0000256" key="3">
    <source>
        <dbReference type="ARBA" id="ARBA00023136"/>
    </source>
</evidence>
<keyword evidence="4" id="KW-0732">Signal</keyword>
<dbReference type="Pfam" id="PF01103">
    <property type="entry name" value="Omp85"/>
    <property type="match status" value="1"/>
</dbReference>
<dbReference type="PANTHER" id="PTHR12815">
    <property type="entry name" value="SORTING AND ASSEMBLY MACHINERY SAMM50 PROTEIN FAMILY MEMBER"/>
    <property type="match status" value="1"/>
</dbReference>
<protein>
    <submittedName>
        <fullName evidence="6">BamA/TamA family outer membrane protein</fullName>
    </submittedName>
</protein>
<keyword evidence="2" id="KW-0812">Transmembrane</keyword>
<feature type="domain" description="POTRA" evidence="5">
    <location>
        <begin position="194"/>
        <end position="267"/>
    </location>
</feature>
<accession>A0A7Y3W469</accession>
<dbReference type="PROSITE" id="PS51779">
    <property type="entry name" value="POTRA"/>
    <property type="match status" value="1"/>
</dbReference>
<dbReference type="InterPro" id="IPR034746">
    <property type="entry name" value="POTRA"/>
</dbReference>
<evidence type="ECO:0000256" key="1">
    <source>
        <dbReference type="ARBA" id="ARBA00004370"/>
    </source>
</evidence>
<dbReference type="Pfam" id="PF07244">
    <property type="entry name" value="POTRA"/>
    <property type="match status" value="2"/>
</dbReference>
<dbReference type="GO" id="GO:0019867">
    <property type="term" value="C:outer membrane"/>
    <property type="evidence" value="ECO:0007669"/>
    <property type="project" value="InterPro"/>
</dbReference>
<dbReference type="Gene3D" id="2.40.160.50">
    <property type="entry name" value="membrane protein fhac: a member of the omp85/tpsb transporter family"/>
    <property type="match status" value="1"/>
</dbReference>
<comment type="caution">
    <text evidence="6">The sequence shown here is derived from an EMBL/GenBank/DDBJ whole genome shotgun (WGS) entry which is preliminary data.</text>
</comment>
<comment type="subcellular location">
    <subcellularLocation>
        <location evidence="1">Membrane</location>
    </subcellularLocation>
</comment>
<dbReference type="RefSeq" id="WP_173196018.1">
    <property type="nucleotide sequence ID" value="NZ_JABFCX010000002.1"/>
</dbReference>
<dbReference type="Proteomes" id="UP000536835">
    <property type="component" value="Unassembled WGS sequence"/>
</dbReference>
<feature type="signal peptide" evidence="4">
    <location>
        <begin position="1"/>
        <end position="21"/>
    </location>
</feature>
<evidence type="ECO:0000259" key="5">
    <source>
        <dbReference type="PROSITE" id="PS51779"/>
    </source>
</evidence>
<evidence type="ECO:0000313" key="6">
    <source>
        <dbReference type="EMBL" id="NNU14947.1"/>
    </source>
</evidence>
<dbReference type="InterPro" id="IPR010827">
    <property type="entry name" value="BamA/TamA_POTRA"/>
</dbReference>
<evidence type="ECO:0000313" key="7">
    <source>
        <dbReference type="Proteomes" id="UP000536835"/>
    </source>
</evidence>
<organism evidence="6 7">
    <name type="scientific">Parvularcula mediterranea</name>
    <dbReference type="NCBI Taxonomy" id="2732508"/>
    <lineage>
        <taxon>Bacteria</taxon>
        <taxon>Pseudomonadati</taxon>
        <taxon>Pseudomonadota</taxon>
        <taxon>Alphaproteobacteria</taxon>
        <taxon>Parvularculales</taxon>
        <taxon>Parvularculaceae</taxon>
        <taxon>Parvularcula</taxon>
    </lineage>
</organism>
<feature type="chain" id="PRO_5030699591" evidence="4">
    <location>
        <begin position="22"/>
        <end position="626"/>
    </location>
</feature>
<evidence type="ECO:0000256" key="4">
    <source>
        <dbReference type="SAM" id="SignalP"/>
    </source>
</evidence>
<proteinExistence type="predicted"/>
<dbReference type="Gene3D" id="3.10.20.310">
    <property type="entry name" value="membrane protein fhac"/>
    <property type="match status" value="2"/>
</dbReference>
<name>A0A7Y3W469_9PROT</name>
<dbReference type="PANTHER" id="PTHR12815:SF42">
    <property type="entry name" value="BACTERIAL SURFACE ANTIGEN (D15) DOMAIN-CONTAINING PROTEIN"/>
    <property type="match status" value="1"/>
</dbReference>
<dbReference type="InterPro" id="IPR039910">
    <property type="entry name" value="D15-like"/>
</dbReference>
<sequence length="626" mass="69352">MTFVRYLLLALVAALFLPAYAAAQGLEVKVTLQGLSKEQTKELRPVSSLARKPQKYTALAPVRRAANSDAQALLQALQSKGFYAATVQPEVDRDGTTVNVRFDIEPGQLFQVTRYVIDYRDEQAEGRPQTLGDAGIATSGSPTGANLHKIEAKLLEHLWNSGYLSAEIRKREVRSDFSQGTATAYFAVRSGPKARYGEVRVVGADRTEPDYVRQYRPFEDGEIAKREDLDEYRERLVETSLFNEVEVTPQLPEEAGTTDVLVRVSERKHRTLGGGVSFATDIGPSVNAYWENRNFLKRGETLRASILSSAPLQEGTASFRKDRPRLPGFYLFSAVLRNEDTEAFNAQTVQIGGSLAKQWFKRNLTTQGGIALQYSDIAEDQCILQSGVIFDPDEETSCEDLMGTFRSRTETFQAVSFPMSVVWNNQKEPLDPQGGFIARALVTPYVGTEDFQRIELAYVDRIFWGARDGGTLAGRVRLGSLQGADRAAIPATERFYAGGGGSLRGYGFQEASPIDPFTGDNLGGASIAEFNVELRQHVSEALELAIFSDFGGAFEDNLPSFDNMLYAAGLGIRYHTPIGPIRVDAAFPLDRREVFIPDTIRDENLDPDLEFEDSRFEIYIGLGQPF</sequence>
<keyword evidence="2" id="KW-1134">Transmembrane beta strand</keyword>
<dbReference type="InterPro" id="IPR000184">
    <property type="entry name" value="Bac_surfAg_D15"/>
</dbReference>
<dbReference type="EMBL" id="JABFCX010000002">
    <property type="protein sequence ID" value="NNU14947.1"/>
    <property type="molecule type" value="Genomic_DNA"/>
</dbReference>
<keyword evidence="3" id="KW-0472">Membrane</keyword>
<dbReference type="AlphaFoldDB" id="A0A7Y3W469"/>
<gene>
    <name evidence="6" type="ORF">HK107_01245</name>
</gene>
<keyword evidence="7" id="KW-1185">Reference proteome</keyword>